<dbReference type="KEGG" id="lmd:METH_21400"/>
<organism evidence="2 3">
    <name type="scientific">Leisingera methylohalidivorans DSM 14336</name>
    <dbReference type="NCBI Taxonomy" id="999552"/>
    <lineage>
        <taxon>Bacteria</taxon>
        <taxon>Pseudomonadati</taxon>
        <taxon>Pseudomonadota</taxon>
        <taxon>Alphaproteobacteria</taxon>
        <taxon>Rhodobacterales</taxon>
        <taxon>Roseobacteraceae</taxon>
        <taxon>Leisingera</taxon>
    </lineage>
</organism>
<dbReference type="AlphaFoldDB" id="V9VZL6"/>
<sequence>MPKATINLLADAPAAGTDHKDNSTMISEQKIMAA</sequence>
<evidence type="ECO:0000313" key="2">
    <source>
        <dbReference type="EMBL" id="AHD03383.1"/>
    </source>
</evidence>
<dbReference type="EMBL" id="CP006774">
    <property type="protein sequence ID" value="AHD03383.1"/>
    <property type="molecule type" value="Genomic_DNA"/>
</dbReference>
<accession>V9VZL6</accession>
<feature type="region of interest" description="Disordered" evidence="1">
    <location>
        <begin position="10"/>
        <end position="34"/>
    </location>
</feature>
<dbReference type="HOGENOM" id="CLU_3374414_0_0_5"/>
<proteinExistence type="predicted"/>
<gene>
    <name evidence="2" type="ORF">METH_21400</name>
</gene>
<protein>
    <submittedName>
        <fullName evidence="2">Uncharacterized protein</fullName>
    </submittedName>
</protein>
<dbReference type="Proteomes" id="UP000018780">
    <property type="component" value="Plasmid unnamed"/>
</dbReference>
<keyword evidence="2" id="KW-0614">Plasmid</keyword>
<evidence type="ECO:0000313" key="3">
    <source>
        <dbReference type="Proteomes" id="UP000018780"/>
    </source>
</evidence>
<geneLocation type="plasmid" evidence="3">
    <name>1</name>
</geneLocation>
<evidence type="ECO:0000256" key="1">
    <source>
        <dbReference type="SAM" id="MobiDB-lite"/>
    </source>
</evidence>
<reference evidence="2 3" key="1">
    <citation type="submission" date="2013-09" db="EMBL/GenBank/DDBJ databases">
        <authorList>
            <consortium name="DOE Joint Genome Institute"/>
            <person name="Klenk H.-P."/>
            <person name="Huntemann M."/>
            <person name="Han J."/>
            <person name="Chen A."/>
            <person name="Kyrpides N."/>
            <person name="Mavromatis K."/>
            <person name="Markowitz V."/>
            <person name="Palaniappan K."/>
            <person name="Ivanova N."/>
            <person name="Schaumberg A."/>
            <person name="Pati A."/>
            <person name="Liolios K."/>
            <person name="Nordberg H.P."/>
            <person name="Cantor M.N."/>
            <person name="Hua S.X."/>
            <person name="Woyke T."/>
        </authorList>
    </citation>
    <scope>NUCLEOTIDE SEQUENCE [LARGE SCALE GENOMIC DNA]</scope>
    <source>
        <strain evidence="2 3">DSM 14336</strain>
        <plasmid evidence="3">1</plasmid>
    </source>
</reference>
<keyword evidence="3" id="KW-1185">Reference proteome</keyword>
<name>V9VZL6_9RHOB</name>